<comment type="catalytic activity">
    <reaction evidence="1">
        <text>ATP + protein L-histidine = ADP + protein N-phospho-L-histidine.</text>
        <dbReference type="EC" id="2.7.13.3"/>
    </reaction>
</comment>
<dbReference type="InterPro" id="IPR000014">
    <property type="entry name" value="PAS"/>
</dbReference>
<dbReference type="InterPro" id="IPR001789">
    <property type="entry name" value="Sig_transdc_resp-reg_receiver"/>
</dbReference>
<dbReference type="PROSITE" id="PS50112">
    <property type="entry name" value="PAS"/>
    <property type="match status" value="1"/>
</dbReference>
<dbReference type="NCBIfam" id="TIGR00229">
    <property type="entry name" value="sensory_box"/>
    <property type="match status" value="1"/>
</dbReference>
<dbReference type="Pfam" id="PF00072">
    <property type="entry name" value="Response_reg"/>
    <property type="match status" value="1"/>
</dbReference>
<dbReference type="InterPro" id="IPR000700">
    <property type="entry name" value="PAS-assoc_C"/>
</dbReference>
<dbReference type="InterPro" id="IPR004358">
    <property type="entry name" value="Sig_transdc_His_kin-like_C"/>
</dbReference>
<dbReference type="Gene3D" id="1.10.287.130">
    <property type="match status" value="1"/>
</dbReference>
<dbReference type="SUPFAM" id="SSF47384">
    <property type="entry name" value="Homodimeric domain of signal transducing histidine kinase"/>
    <property type="match status" value="1"/>
</dbReference>
<dbReference type="InterPro" id="IPR036890">
    <property type="entry name" value="HATPase_C_sf"/>
</dbReference>
<keyword evidence="10" id="KW-1133">Transmembrane helix</keyword>
<feature type="domain" description="Histidine kinase" evidence="11">
    <location>
        <begin position="454"/>
        <end position="676"/>
    </location>
</feature>
<keyword evidence="4" id="KW-0808">Transferase</keyword>
<dbReference type="PRINTS" id="PR00344">
    <property type="entry name" value="BCTRLSENSOR"/>
</dbReference>
<dbReference type="SMART" id="SM00448">
    <property type="entry name" value="REC"/>
    <property type="match status" value="1"/>
</dbReference>
<dbReference type="Proteomes" id="UP000500938">
    <property type="component" value="Chromosome"/>
</dbReference>
<keyword evidence="10" id="KW-0812">Transmembrane</keyword>
<feature type="domain" description="Response regulatory" evidence="12">
    <location>
        <begin position="695"/>
        <end position="811"/>
    </location>
</feature>
<dbReference type="GO" id="GO:0000155">
    <property type="term" value="F:phosphorelay sensor kinase activity"/>
    <property type="evidence" value="ECO:0007669"/>
    <property type="project" value="InterPro"/>
</dbReference>
<dbReference type="Gene3D" id="3.40.50.2300">
    <property type="match status" value="1"/>
</dbReference>
<dbReference type="SMART" id="SM00387">
    <property type="entry name" value="HATPase_c"/>
    <property type="match status" value="1"/>
</dbReference>
<organism evidence="15 16">
    <name type="scientific">Gemmatimonas groenlandica</name>
    <dbReference type="NCBI Taxonomy" id="2732249"/>
    <lineage>
        <taxon>Bacteria</taxon>
        <taxon>Pseudomonadati</taxon>
        <taxon>Gemmatimonadota</taxon>
        <taxon>Gemmatimonadia</taxon>
        <taxon>Gemmatimonadales</taxon>
        <taxon>Gemmatimonadaceae</taxon>
        <taxon>Gemmatimonas</taxon>
    </lineage>
</organism>
<dbReference type="SMART" id="SM00091">
    <property type="entry name" value="PAS"/>
    <property type="match status" value="2"/>
</dbReference>
<protein>
    <recommendedName>
        <fullName evidence="2">histidine kinase</fullName>
        <ecNumber evidence="2">2.7.13.3</ecNumber>
    </recommendedName>
</protein>
<dbReference type="SUPFAM" id="SSF55874">
    <property type="entry name" value="ATPase domain of HSP90 chaperone/DNA topoisomerase II/histidine kinase"/>
    <property type="match status" value="1"/>
</dbReference>
<evidence type="ECO:0000313" key="16">
    <source>
        <dbReference type="Proteomes" id="UP000500938"/>
    </source>
</evidence>
<dbReference type="RefSeq" id="WP_171224934.1">
    <property type="nucleotide sequence ID" value="NZ_CP053085.1"/>
</dbReference>
<feature type="transmembrane region" description="Helical" evidence="10">
    <location>
        <begin position="119"/>
        <end position="138"/>
    </location>
</feature>
<dbReference type="InterPro" id="IPR036097">
    <property type="entry name" value="HisK_dim/P_sf"/>
</dbReference>
<evidence type="ECO:0000256" key="6">
    <source>
        <dbReference type="ARBA" id="ARBA00022777"/>
    </source>
</evidence>
<dbReference type="InterPro" id="IPR013656">
    <property type="entry name" value="PAS_4"/>
</dbReference>
<feature type="domain" description="PAC" evidence="14">
    <location>
        <begin position="388"/>
        <end position="441"/>
    </location>
</feature>
<evidence type="ECO:0000256" key="4">
    <source>
        <dbReference type="ARBA" id="ARBA00022679"/>
    </source>
</evidence>
<keyword evidence="3 9" id="KW-0597">Phosphoprotein</keyword>
<evidence type="ECO:0000256" key="7">
    <source>
        <dbReference type="ARBA" id="ARBA00022840"/>
    </source>
</evidence>
<keyword evidence="6" id="KW-0418">Kinase</keyword>
<dbReference type="KEGG" id="ggr:HKW67_08285"/>
<keyword evidence="16" id="KW-1185">Reference proteome</keyword>
<evidence type="ECO:0000256" key="10">
    <source>
        <dbReference type="SAM" id="Phobius"/>
    </source>
</evidence>
<dbReference type="EMBL" id="CP053085">
    <property type="protein sequence ID" value="QJR35504.1"/>
    <property type="molecule type" value="Genomic_DNA"/>
</dbReference>
<dbReference type="InterPro" id="IPR003594">
    <property type="entry name" value="HATPase_dom"/>
</dbReference>
<dbReference type="SUPFAM" id="SSF52172">
    <property type="entry name" value="CheY-like"/>
    <property type="match status" value="1"/>
</dbReference>
<dbReference type="PROSITE" id="PS50113">
    <property type="entry name" value="PAC"/>
    <property type="match status" value="2"/>
</dbReference>
<dbReference type="CDD" id="cd00082">
    <property type="entry name" value="HisKA"/>
    <property type="match status" value="1"/>
</dbReference>
<dbReference type="SUPFAM" id="SSF55785">
    <property type="entry name" value="PYP-like sensor domain (PAS domain)"/>
    <property type="match status" value="2"/>
</dbReference>
<keyword evidence="5" id="KW-0547">Nucleotide-binding</keyword>
<name>A0A6M4IKC2_9BACT</name>
<dbReference type="InterPro" id="IPR005467">
    <property type="entry name" value="His_kinase_dom"/>
</dbReference>
<sequence length="817" mass="88074">MPSPSPKAIDPDSAPIGETLGSTGEHLAAAAALRESMTSTRARARWYTLAVFAAVGGAALVLIAYHKFGVLFPFLAGFTMVLMVPGGVGPLLLAGWGAATLTLLDTDYAQAIVLGPDGYRLAVYYVLTLTSAFFGGRLRSSKLHTLEREARLANALSRVQELYATTQEFHAQQRAERDLLEGILATSIAGVIVVDIAGAIIFANARAEEVLGLQASDLQGRRFDAPEWRHTDLDGLPFPDDRQPFAQVLRTGEPVFDVRHGIEWPDGRRKVLSINGAPLFEQNGGIEAVVFGVTDITDVIVAERELRARDQRLDQITSVMPGIVYQYLRTAEGHESFPYISQLAERAIGADVESIMRSPTIAWNRVHPDDLPGVMDSTFRSQRDLTPWAYDFRVIDRKNDGQWRWLSGQALPQRGTDGSTIWNGVFIDVTDRRRLEDELRQVQRIESVGQLAGGIAHDFNNVLTTIIGEASLLEFDAEPGGDVAISAGQIRAAAESGAALSRQLLGFARRHVMAPRTVEVTAIIDRAIPLIRRLLRERISLQLDIAGDAGRVRVDPALFDQVLMNLAVNASDAMPDGGELSIRCTLGVGDAESLALPNAPLGPVVVFEVSDTGAGMTEETRLRALEPFFTTKEAGKGSGLGLATSYGIVTQAGGTMSISSVPGQGTVVKIVLPAADGVADVAVVPEKPAADGTETLMVVDDDEPVRRVTAATLRRRGYHVLEAPGGLEALRLGRSLGRPVDLLVTDVVMPGMTGVTLAREYLAEALTTRVLYLSGYPEGTVTQHGIVPDGVELLTKPFDIQELSRRVRTLLDQPVGD</sequence>
<evidence type="ECO:0000256" key="5">
    <source>
        <dbReference type="ARBA" id="ARBA00022741"/>
    </source>
</evidence>
<dbReference type="CDD" id="cd00130">
    <property type="entry name" value="PAS"/>
    <property type="match status" value="2"/>
</dbReference>
<evidence type="ECO:0000256" key="2">
    <source>
        <dbReference type="ARBA" id="ARBA00012438"/>
    </source>
</evidence>
<dbReference type="PROSITE" id="PS50110">
    <property type="entry name" value="RESPONSE_REGULATORY"/>
    <property type="match status" value="1"/>
</dbReference>
<evidence type="ECO:0000256" key="8">
    <source>
        <dbReference type="ARBA" id="ARBA00023012"/>
    </source>
</evidence>
<evidence type="ECO:0000256" key="1">
    <source>
        <dbReference type="ARBA" id="ARBA00000085"/>
    </source>
</evidence>
<keyword evidence="10" id="KW-0472">Membrane</keyword>
<dbReference type="Gene3D" id="3.30.450.20">
    <property type="entry name" value="PAS domain"/>
    <property type="match status" value="2"/>
</dbReference>
<evidence type="ECO:0000259" key="13">
    <source>
        <dbReference type="PROSITE" id="PS50112"/>
    </source>
</evidence>
<dbReference type="Gene3D" id="3.30.565.10">
    <property type="entry name" value="Histidine kinase-like ATPase, C-terminal domain"/>
    <property type="match status" value="1"/>
</dbReference>
<dbReference type="PANTHER" id="PTHR43065:SF46">
    <property type="entry name" value="C4-DICARBOXYLATE TRANSPORT SENSOR PROTEIN DCTB"/>
    <property type="match status" value="1"/>
</dbReference>
<evidence type="ECO:0000256" key="3">
    <source>
        <dbReference type="ARBA" id="ARBA00022553"/>
    </source>
</evidence>
<proteinExistence type="predicted"/>
<feature type="modified residue" description="4-aspartylphosphate" evidence="9">
    <location>
        <position position="746"/>
    </location>
</feature>
<keyword evidence="7" id="KW-0067">ATP-binding</keyword>
<dbReference type="AlphaFoldDB" id="A0A6M4IKC2"/>
<reference evidence="15 16" key="1">
    <citation type="submission" date="2020-05" db="EMBL/GenBank/DDBJ databases">
        <title>Complete genome sequence of Gemmatimonas greenlandica TET16.</title>
        <authorList>
            <person name="Zeng Y."/>
        </authorList>
    </citation>
    <scope>NUCLEOTIDE SEQUENCE [LARGE SCALE GENOMIC DNA]</scope>
    <source>
        <strain evidence="15 16">TET16</strain>
    </source>
</reference>
<dbReference type="GO" id="GO:0005524">
    <property type="term" value="F:ATP binding"/>
    <property type="evidence" value="ECO:0007669"/>
    <property type="project" value="UniProtKB-KW"/>
</dbReference>
<feature type="transmembrane region" description="Helical" evidence="10">
    <location>
        <begin position="72"/>
        <end position="99"/>
    </location>
</feature>
<feature type="domain" description="PAS" evidence="13">
    <location>
        <begin position="176"/>
        <end position="250"/>
    </location>
</feature>
<dbReference type="InterPro" id="IPR011006">
    <property type="entry name" value="CheY-like_superfamily"/>
</dbReference>
<evidence type="ECO:0000313" key="15">
    <source>
        <dbReference type="EMBL" id="QJR35504.1"/>
    </source>
</evidence>
<accession>A0A6M4IKC2</accession>
<keyword evidence="8" id="KW-0902">Two-component regulatory system</keyword>
<dbReference type="Pfam" id="PF08447">
    <property type="entry name" value="PAS_3"/>
    <property type="match status" value="1"/>
</dbReference>
<evidence type="ECO:0000256" key="9">
    <source>
        <dbReference type="PROSITE-ProRule" id="PRU00169"/>
    </source>
</evidence>
<evidence type="ECO:0000259" key="14">
    <source>
        <dbReference type="PROSITE" id="PS50113"/>
    </source>
</evidence>
<dbReference type="InterPro" id="IPR013655">
    <property type="entry name" value="PAS_fold_3"/>
</dbReference>
<feature type="domain" description="PAC" evidence="14">
    <location>
        <begin position="256"/>
        <end position="308"/>
    </location>
</feature>
<dbReference type="EC" id="2.7.13.3" evidence="2"/>
<dbReference type="InterPro" id="IPR003661">
    <property type="entry name" value="HisK_dim/P_dom"/>
</dbReference>
<feature type="transmembrane region" description="Helical" evidence="10">
    <location>
        <begin position="46"/>
        <end position="65"/>
    </location>
</feature>
<evidence type="ECO:0000259" key="12">
    <source>
        <dbReference type="PROSITE" id="PS50110"/>
    </source>
</evidence>
<gene>
    <name evidence="15" type="ORF">HKW67_08285</name>
</gene>
<evidence type="ECO:0000259" key="11">
    <source>
        <dbReference type="PROSITE" id="PS50109"/>
    </source>
</evidence>
<dbReference type="PANTHER" id="PTHR43065">
    <property type="entry name" value="SENSOR HISTIDINE KINASE"/>
    <property type="match status" value="1"/>
</dbReference>
<dbReference type="Pfam" id="PF08448">
    <property type="entry name" value="PAS_4"/>
    <property type="match status" value="1"/>
</dbReference>
<dbReference type="Pfam" id="PF02518">
    <property type="entry name" value="HATPase_c"/>
    <property type="match status" value="1"/>
</dbReference>
<feature type="transmembrane region" description="Helical" evidence="10">
    <location>
        <begin position="182"/>
        <end position="203"/>
    </location>
</feature>
<dbReference type="PROSITE" id="PS50109">
    <property type="entry name" value="HIS_KIN"/>
    <property type="match status" value="1"/>
</dbReference>
<dbReference type="InterPro" id="IPR035965">
    <property type="entry name" value="PAS-like_dom_sf"/>
</dbReference>